<evidence type="ECO:0000256" key="5">
    <source>
        <dbReference type="ARBA" id="ARBA00022989"/>
    </source>
</evidence>
<feature type="transmembrane region" description="Helical" evidence="8">
    <location>
        <begin position="189"/>
        <end position="208"/>
    </location>
</feature>
<keyword evidence="10" id="KW-1185">Reference proteome</keyword>
<evidence type="ECO:0000256" key="4">
    <source>
        <dbReference type="ARBA" id="ARBA00022692"/>
    </source>
</evidence>
<evidence type="ECO:0000313" key="10">
    <source>
        <dbReference type="Proteomes" id="UP000549971"/>
    </source>
</evidence>
<gene>
    <name evidence="9" type="ORF">HDA39_005624</name>
</gene>
<comment type="caution">
    <text evidence="9">The sequence shown here is derived from an EMBL/GenBank/DDBJ whole genome shotgun (WGS) entry which is preliminary data.</text>
</comment>
<feature type="transmembrane region" description="Helical" evidence="8">
    <location>
        <begin position="162"/>
        <end position="183"/>
    </location>
</feature>
<evidence type="ECO:0000256" key="3">
    <source>
        <dbReference type="ARBA" id="ARBA00022679"/>
    </source>
</evidence>
<dbReference type="GO" id="GO:0016758">
    <property type="term" value="F:hexosyltransferase activity"/>
    <property type="evidence" value="ECO:0007669"/>
    <property type="project" value="InterPro"/>
</dbReference>
<dbReference type="GO" id="GO:0005886">
    <property type="term" value="C:plasma membrane"/>
    <property type="evidence" value="ECO:0007669"/>
    <property type="project" value="UniProtKB-SubCell"/>
</dbReference>
<evidence type="ECO:0000256" key="6">
    <source>
        <dbReference type="ARBA" id="ARBA00023136"/>
    </source>
</evidence>
<reference evidence="9 10" key="1">
    <citation type="submission" date="2020-08" db="EMBL/GenBank/DDBJ databases">
        <title>Sequencing the genomes of 1000 actinobacteria strains.</title>
        <authorList>
            <person name="Klenk H.-P."/>
        </authorList>
    </citation>
    <scope>NUCLEOTIDE SEQUENCE [LARGE SCALE GENOMIC DNA]</scope>
    <source>
        <strain evidence="9 10">DSM 28967</strain>
    </source>
</reference>
<feature type="transmembrane region" description="Helical" evidence="8">
    <location>
        <begin position="109"/>
        <end position="127"/>
    </location>
</feature>
<comment type="subcellular location">
    <subcellularLocation>
        <location evidence="1">Cell membrane</location>
        <topology evidence="1">Multi-pass membrane protein</topology>
    </subcellularLocation>
</comment>
<dbReference type="Proteomes" id="UP000549971">
    <property type="component" value="Unassembled WGS sequence"/>
</dbReference>
<keyword evidence="5 8" id="KW-1133">Transmembrane helix</keyword>
<evidence type="ECO:0000256" key="1">
    <source>
        <dbReference type="ARBA" id="ARBA00004651"/>
    </source>
</evidence>
<dbReference type="AlphaFoldDB" id="A0A7W9MX10"/>
<keyword evidence="2" id="KW-1003">Cell membrane</keyword>
<dbReference type="EC" id="2.4.1.-" evidence="9"/>
<evidence type="ECO:0000256" key="2">
    <source>
        <dbReference type="ARBA" id="ARBA00022475"/>
    </source>
</evidence>
<dbReference type="RefSeq" id="WP_184800099.1">
    <property type="nucleotide sequence ID" value="NZ_JACHMY010000001.1"/>
</dbReference>
<dbReference type="InterPro" id="IPR018584">
    <property type="entry name" value="GT87"/>
</dbReference>
<name>A0A7W9MX10_9ACTN</name>
<evidence type="ECO:0000256" key="7">
    <source>
        <dbReference type="ARBA" id="ARBA00024033"/>
    </source>
</evidence>
<feature type="transmembrane region" description="Helical" evidence="8">
    <location>
        <begin position="69"/>
        <end position="102"/>
    </location>
</feature>
<sequence length="379" mass="41120">MLRDRRVLVLAGLVALLPVLYALYAGSLDLKVYRTGGYAWLHGVSLYSEQFADLIPGIRLPFTYPPLAAILFTSLYAVPFTVAELLMNAAGVAGLAATMLVVSARLHGWNRRAVVIGLSGVLVAMVLEPVRSTIGFGQVNLILMGLVALDCLLPRTRWPRGLLIGLAAAIKLTPAVFVVFFLVRRDYRSAAVSAVSFAGFTLLAWVLAPGDSRTYWFGVLFDPDRIGGATYAFNQCFQAVLARVMDEGLARTVVWLALVAASGALTWLAAWRRRAEGDDVTALLVVAVWGLLASPVSWSHHWVWIAPAVLVLLTKRRLLWTTALVFVVGPHALLPAEGRDWSLLEHVVGSAYVLVGVAALISQSVVRAQEERKSAALIR</sequence>
<dbReference type="EMBL" id="JACHMY010000001">
    <property type="protein sequence ID" value="MBB5838890.1"/>
    <property type="molecule type" value="Genomic_DNA"/>
</dbReference>
<feature type="transmembrane region" description="Helical" evidence="8">
    <location>
        <begin position="346"/>
        <end position="366"/>
    </location>
</feature>
<protein>
    <submittedName>
        <fullName evidence="9">Alpha-1,2-mannosyltransferase</fullName>
        <ecNumber evidence="9">2.4.1.-</ecNumber>
    </submittedName>
</protein>
<accession>A0A7W9MX10</accession>
<organism evidence="9 10">
    <name type="scientific">Kribbella italica</name>
    <dbReference type="NCBI Taxonomy" id="1540520"/>
    <lineage>
        <taxon>Bacteria</taxon>
        <taxon>Bacillati</taxon>
        <taxon>Actinomycetota</taxon>
        <taxon>Actinomycetes</taxon>
        <taxon>Propionibacteriales</taxon>
        <taxon>Kribbellaceae</taxon>
        <taxon>Kribbella</taxon>
    </lineage>
</organism>
<keyword evidence="3 9" id="KW-0808">Transferase</keyword>
<evidence type="ECO:0000256" key="8">
    <source>
        <dbReference type="SAM" id="Phobius"/>
    </source>
</evidence>
<keyword evidence="4 8" id="KW-0812">Transmembrane</keyword>
<evidence type="ECO:0000313" key="9">
    <source>
        <dbReference type="EMBL" id="MBB5838890.1"/>
    </source>
</evidence>
<keyword evidence="9" id="KW-0328">Glycosyltransferase</keyword>
<feature type="transmembrane region" description="Helical" evidence="8">
    <location>
        <begin position="282"/>
        <end position="305"/>
    </location>
</feature>
<keyword evidence="6 8" id="KW-0472">Membrane</keyword>
<comment type="similarity">
    <text evidence="7">Belongs to the glycosyltransferase 87 family.</text>
</comment>
<dbReference type="Pfam" id="PF09594">
    <property type="entry name" value="GT87"/>
    <property type="match status" value="1"/>
</dbReference>
<proteinExistence type="inferred from homology"/>
<feature type="transmembrane region" description="Helical" evidence="8">
    <location>
        <begin position="253"/>
        <end position="270"/>
    </location>
</feature>